<organism evidence="3 4">
    <name type="scientific">Pontibacillus litoralis JSM 072002</name>
    <dbReference type="NCBI Taxonomy" id="1385512"/>
    <lineage>
        <taxon>Bacteria</taxon>
        <taxon>Bacillati</taxon>
        <taxon>Bacillota</taxon>
        <taxon>Bacilli</taxon>
        <taxon>Bacillales</taxon>
        <taxon>Bacillaceae</taxon>
        <taxon>Pontibacillus</taxon>
    </lineage>
</organism>
<dbReference type="eggNOG" id="COG0762">
    <property type="taxonomic scope" value="Bacteria"/>
</dbReference>
<feature type="transmembrane region" description="Helical" evidence="2">
    <location>
        <begin position="9"/>
        <end position="31"/>
    </location>
</feature>
<accession>A0A0A5G939</accession>
<dbReference type="Pfam" id="PF02325">
    <property type="entry name" value="CCB3_YggT"/>
    <property type="match status" value="1"/>
</dbReference>
<proteinExistence type="inferred from homology"/>
<dbReference type="GO" id="GO:0016020">
    <property type="term" value="C:membrane"/>
    <property type="evidence" value="ECO:0007669"/>
    <property type="project" value="InterPro"/>
</dbReference>
<evidence type="ECO:0000256" key="1">
    <source>
        <dbReference type="ARBA" id="ARBA00010894"/>
    </source>
</evidence>
<comment type="caution">
    <text evidence="3">The sequence shown here is derived from an EMBL/GenBank/DDBJ whole genome shotgun (WGS) entry which is preliminary data.</text>
</comment>
<feature type="transmembrane region" description="Helical" evidence="2">
    <location>
        <begin position="72"/>
        <end position="97"/>
    </location>
</feature>
<dbReference type="EMBL" id="AVPG01000002">
    <property type="protein sequence ID" value="KGX88524.1"/>
    <property type="molecule type" value="Genomic_DNA"/>
</dbReference>
<comment type="similarity">
    <text evidence="1">Belongs to the YggT family.</text>
</comment>
<keyword evidence="2" id="KW-0812">Transmembrane</keyword>
<dbReference type="AlphaFoldDB" id="A0A0A5G939"/>
<keyword evidence="2" id="KW-0472">Membrane</keyword>
<evidence type="ECO:0000313" key="3">
    <source>
        <dbReference type="EMBL" id="KGX88524.1"/>
    </source>
</evidence>
<dbReference type="PANTHER" id="PTHR33219">
    <property type="entry name" value="YLMG HOMOLOG PROTEIN 2, CHLOROPLASTIC"/>
    <property type="match status" value="1"/>
</dbReference>
<gene>
    <name evidence="3" type="ORF">N784_07595</name>
</gene>
<name>A0A0A5G939_9BACI</name>
<dbReference type="STRING" id="1385512.N784_07595"/>
<evidence type="ECO:0000313" key="4">
    <source>
        <dbReference type="Proteomes" id="UP000030401"/>
    </source>
</evidence>
<reference evidence="3 4" key="1">
    <citation type="submission" date="2013-08" db="EMBL/GenBank/DDBJ databases">
        <authorList>
            <person name="Huang J."/>
            <person name="Wang G."/>
        </authorList>
    </citation>
    <scope>NUCLEOTIDE SEQUENCE [LARGE SCALE GENOMIC DNA]</scope>
    <source>
        <strain evidence="3 4">JSM 072002</strain>
    </source>
</reference>
<protein>
    <recommendedName>
        <fullName evidence="5">Cell division protein</fullName>
    </recommendedName>
</protein>
<evidence type="ECO:0000256" key="2">
    <source>
        <dbReference type="SAM" id="Phobius"/>
    </source>
</evidence>
<keyword evidence="2" id="KW-1133">Transmembrane helix</keyword>
<dbReference type="InterPro" id="IPR003425">
    <property type="entry name" value="CCB3/YggT"/>
</dbReference>
<evidence type="ECO:0008006" key="5">
    <source>
        <dbReference type="Google" id="ProtNLM"/>
    </source>
</evidence>
<sequence>MAAFSVINTILDIIGLLFQLYFFALIGYILMSWFPGARDSSIGQFLTTICEPYLEPFRKVIPPLGMIDFSPIVAIFVLNFASSAGISALRSFLFSLFY</sequence>
<dbReference type="PANTHER" id="PTHR33219:SF14">
    <property type="entry name" value="PROTEIN COFACTOR ASSEMBLY OF COMPLEX C SUBUNIT B CCB3, CHLOROPLASTIC-RELATED"/>
    <property type="match status" value="1"/>
</dbReference>
<keyword evidence="4" id="KW-1185">Reference proteome</keyword>
<dbReference type="Proteomes" id="UP000030401">
    <property type="component" value="Unassembled WGS sequence"/>
</dbReference>